<evidence type="ECO:0000256" key="1">
    <source>
        <dbReference type="SAM" id="Phobius"/>
    </source>
</evidence>
<dbReference type="EMBL" id="JALLPJ020000403">
    <property type="protein sequence ID" value="KAL3793185.1"/>
    <property type="molecule type" value="Genomic_DNA"/>
</dbReference>
<comment type="caution">
    <text evidence="2">The sequence shown here is derived from an EMBL/GenBank/DDBJ whole genome shotgun (WGS) entry which is preliminary data.</text>
</comment>
<feature type="transmembrane region" description="Helical" evidence="1">
    <location>
        <begin position="177"/>
        <end position="198"/>
    </location>
</feature>
<evidence type="ECO:0000313" key="2">
    <source>
        <dbReference type="EMBL" id="KAL3793185.1"/>
    </source>
</evidence>
<organism evidence="2 3">
    <name type="scientific">Cyclotella atomus</name>
    <dbReference type="NCBI Taxonomy" id="382360"/>
    <lineage>
        <taxon>Eukaryota</taxon>
        <taxon>Sar</taxon>
        <taxon>Stramenopiles</taxon>
        <taxon>Ochrophyta</taxon>
        <taxon>Bacillariophyta</taxon>
        <taxon>Coscinodiscophyceae</taxon>
        <taxon>Thalassiosirophycidae</taxon>
        <taxon>Stephanodiscales</taxon>
        <taxon>Stephanodiscaceae</taxon>
        <taxon>Cyclotella</taxon>
    </lineage>
</organism>
<dbReference type="Proteomes" id="UP001530400">
    <property type="component" value="Unassembled WGS sequence"/>
</dbReference>
<reference evidence="2 3" key="1">
    <citation type="submission" date="2024-10" db="EMBL/GenBank/DDBJ databases">
        <title>Updated reference genomes for cyclostephanoid diatoms.</title>
        <authorList>
            <person name="Roberts W.R."/>
            <person name="Alverson A.J."/>
        </authorList>
    </citation>
    <scope>NUCLEOTIDE SEQUENCE [LARGE SCALE GENOMIC DNA]</scope>
    <source>
        <strain evidence="2 3">AJA010-31</strain>
    </source>
</reference>
<dbReference type="InterPro" id="IPR019634">
    <property type="entry name" value="Uncharacterised_Ycf49"/>
</dbReference>
<keyword evidence="1" id="KW-0812">Transmembrane</keyword>
<feature type="transmembrane region" description="Helical" evidence="1">
    <location>
        <begin position="228"/>
        <end position="245"/>
    </location>
</feature>
<keyword evidence="1" id="KW-0472">Membrane</keyword>
<evidence type="ECO:0000313" key="3">
    <source>
        <dbReference type="Proteomes" id="UP001530400"/>
    </source>
</evidence>
<sequence length="371" mass="41711">MMISRNRFSVAFCLYYSNYNQIRINAFIPTSTVSTIYPSSRFQTNNNIIMTTPTFAMTSQAAMASAAITKRLYPASIIGTFGEAYFRMTREIACPRGVAVGYLAQILTILLSIPMISIVKSSSPDIRSILQVDWLHFMETFLFWASIHVQCISFRDAVGSVERGDGLPASAVQFQPMTMRVLFFFGLVIAITAGHYFVNPKSWQSTLLFGGYLNPPTPNRSIKLNGELSFLTWIFHWSMIYDYIIQLRCMWRWGDFTSEKWKLYTLLHLPACLVNGIVMVNHLYRDQIVMLRLLHPVLVFVGSIATFYGSFAIARDNGWGDPANSMDGLDGVVLKSKDGVMKVSKGSNLSYTVSSFAFGALLAYASIYLTK</sequence>
<feature type="transmembrane region" description="Helical" evidence="1">
    <location>
        <begin position="349"/>
        <end position="369"/>
    </location>
</feature>
<keyword evidence="1" id="KW-1133">Transmembrane helix</keyword>
<dbReference type="Pfam" id="PF10693">
    <property type="entry name" value="DUF2499"/>
    <property type="match status" value="1"/>
</dbReference>
<dbReference type="AlphaFoldDB" id="A0ABD3Q4K5"/>
<feature type="transmembrane region" description="Helical" evidence="1">
    <location>
        <begin position="97"/>
        <end position="119"/>
    </location>
</feature>
<proteinExistence type="predicted"/>
<accession>A0ABD3Q4K5</accession>
<gene>
    <name evidence="2" type="ORF">ACHAWO_009358</name>
</gene>
<keyword evidence="3" id="KW-1185">Reference proteome</keyword>
<evidence type="ECO:0008006" key="4">
    <source>
        <dbReference type="Google" id="ProtNLM"/>
    </source>
</evidence>
<feature type="transmembrane region" description="Helical" evidence="1">
    <location>
        <begin position="265"/>
        <end position="284"/>
    </location>
</feature>
<protein>
    <recommendedName>
        <fullName evidence="4">Transmembrane protein</fullName>
    </recommendedName>
</protein>
<name>A0ABD3Q4K5_9STRA</name>
<feature type="transmembrane region" description="Helical" evidence="1">
    <location>
        <begin position="296"/>
        <end position="314"/>
    </location>
</feature>